<dbReference type="GO" id="GO:0016285">
    <property type="term" value="F:alanyl aminopeptidase activity"/>
    <property type="evidence" value="ECO:0007669"/>
    <property type="project" value="UniProtKB-EC"/>
</dbReference>
<organism evidence="16 17">
    <name type="scientific">Mumia flava</name>
    <dbReference type="NCBI Taxonomy" id="1348852"/>
    <lineage>
        <taxon>Bacteria</taxon>
        <taxon>Bacillati</taxon>
        <taxon>Actinomycetota</taxon>
        <taxon>Actinomycetes</taxon>
        <taxon>Propionibacteriales</taxon>
        <taxon>Nocardioidaceae</taxon>
        <taxon>Mumia</taxon>
    </lineage>
</organism>
<keyword evidence="6" id="KW-0645">Protease</keyword>
<dbReference type="InterPro" id="IPR014782">
    <property type="entry name" value="Peptidase_M1_dom"/>
</dbReference>
<keyword evidence="17" id="KW-1185">Reference proteome</keyword>
<keyword evidence="13" id="KW-0732">Signal</keyword>
<dbReference type="Gene3D" id="1.10.390.10">
    <property type="entry name" value="Neutral Protease Domain 2"/>
    <property type="match status" value="1"/>
</dbReference>
<evidence type="ECO:0000256" key="7">
    <source>
        <dbReference type="ARBA" id="ARBA00022723"/>
    </source>
</evidence>
<dbReference type="Pfam" id="PF01433">
    <property type="entry name" value="Peptidase_M1"/>
    <property type="match status" value="1"/>
</dbReference>
<evidence type="ECO:0000256" key="10">
    <source>
        <dbReference type="ARBA" id="ARBA00023049"/>
    </source>
</evidence>
<evidence type="ECO:0000256" key="12">
    <source>
        <dbReference type="ARBA" id="ARBA00031533"/>
    </source>
</evidence>
<evidence type="ECO:0000256" key="4">
    <source>
        <dbReference type="ARBA" id="ARBA00012564"/>
    </source>
</evidence>
<keyword evidence="8" id="KW-0378">Hydrolase</keyword>
<evidence type="ECO:0000256" key="2">
    <source>
        <dbReference type="ARBA" id="ARBA00001947"/>
    </source>
</evidence>
<reference evidence="16 17" key="1">
    <citation type="submission" date="2017-11" db="EMBL/GenBank/DDBJ databases">
        <title>Genomic Encyclopedia of Archaeal and Bacterial Type Strains, Phase II (KMG-II): From Individual Species to Whole Genera.</title>
        <authorList>
            <person name="Goeker M."/>
        </authorList>
    </citation>
    <scope>NUCLEOTIDE SEQUENCE [LARGE SCALE GENOMIC DNA]</scope>
    <source>
        <strain evidence="16 17">DSM 27763</strain>
    </source>
</reference>
<dbReference type="InterPro" id="IPR001930">
    <property type="entry name" value="Peptidase_M1"/>
</dbReference>
<dbReference type="Gene3D" id="2.60.40.1730">
    <property type="entry name" value="tricorn interacting facor f3 domain"/>
    <property type="match status" value="1"/>
</dbReference>
<comment type="catalytic activity">
    <reaction evidence="1">
        <text>Release of an N-terminal amino acid, Xaa-|-Yaa- from a peptide, amide or arylamide. Xaa is preferably Ala, but may be most amino acids including Pro (slow action). When a terminal hydrophobic residue is followed by a prolyl residue, the two may be released as an intact Xaa-Pro dipeptide.</text>
        <dbReference type="EC" id="3.4.11.2"/>
    </reaction>
</comment>
<dbReference type="PANTHER" id="PTHR11533:SF297">
    <property type="entry name" value="AMINOPEPTIDASE N"/>
    <property type="match status" value="1"/>
</dbReference>
<comment type="cofactor">
    <cofactor evidence="2">
        <name>Zn(2+)</name>
        <dbReference type="ChEBI" id="CHEBI:29105"/>
    </cofactor>
</comment>
<comment type="caution">
    <text evidence="16">The sequence shown here is derived from an EMBL/GenBank/DDBJ whole genome shotgun (WGS) entry which is preliminary data.</text>
</comment>
<dbReference type="InterPro" id="IPR027268">
    <property type="entry name" value="Peptidase_M4/M1_CTD_sf"/>
</dbReference>
<feature type="domain" description="Peptidase M1 membrane alanine aminopeptidase" evidence="14">
    <location>
        <begin position="319"/>
        <end position="468"/>
    </location>
</feature>
<gene>
    <name evidence="16" type="ORF">CLV56_3763</name>
</gene>
<dbReference type="PRINTS" id="PR00756">
    <property type="entry name" value="ALADIPTASE"/>
</dbReference>
<dbReference type="CDD" id="cd09603">
    <property type="entry name" value="M1_APN_like"/>
    <property type="match status" value="1"/>
</dbReference>
<dbReference type="OrthoDB" id="3885507at2"/>
<feature type="signal peptide" evidence="13">
    <location>
        <begin position="1"/>
        <end position="31"/>
    </location>
</feature>
<evidence type="ECO:0000256" key="8">
    <source>
        <dbReference type="ARBA" id="ARBA00022801"/>
    </source>
</evidence>
<accession>A0A0B2BLN2</accession>
<proteinExistence type="inferred from homology"/>
<dbReference type="EMBL" id="PGEZ01000002">
    <property type="protein sequence ID" value="PJJ54255.1"/>
    <property type="molecule type" value="Genomic_DNA"/>
</dbReference>
<keyword evidence="10" id="KW-0482">Metalloprotease</keyword>
<dbReference type="InterPro" id="IPR042097">
    <property type="entry name" value="Aminopeptidase_N-like_N_sf"/>
</dbReference>
<evidence type="ECO:0000256" key="5">
    <source>
        <dbReference type="ARBA" id="ARBA00015611"/>
    </source>
</evidence>
<dbReference type="SUPFAM" id="SSF55486">
    <property type="entry name" value="Metalloproteases ('zincins'), catalytic domain"/>
    <property type="match status" value="1"/>
</dbReference>
<keyword evidence="7" id="KW-0479">Metal-binding</keyword>
<dbReference type="Pfam" id="PF17900">
    <property type="entry name" value="Peptidase_M1_N"/>
    <property type="match status" value="1"/>
</dbReference>
<feature type="domain" description="Aminopeptidase N-like N-terminal" evidence="15">
    <location>
        <begin position="174"/>
        <end position="237"/>
    </location>
</feature>
<dbReference type="InterPro" id="IPR045357">
    <property type="entry name" value="Aminopeptidase_N-like_N"/>
</dbReference>
<evidence type="ECO:0000259" key="15">
    <source>
        <dbReference type="Pfam" id="PF17900"/>
    </source>
</evidence>
<dbReference type="GO" id="GO:0008237">
    <property type="term" value="F:metallopeptidase activity"/>
    <property type="evidence" value="ECO:0007669"/>
    <property type="project" value="UniProtKB-KW"/>
</dbReference>
<evidence type="ECO:0000313" key="17">
    <source>
        <dbReference type="Proteomes" id="UP000230842"/>
    </source>
</evidence>
<evidence type="ECO:0000256" key="11">
    <source>
        <dbReference type="ARBA" id="ARBA00029811"/>
    </source>
</evidence>
<evidence type="ECO:0000256" key="3">
    <source>
        <dbReference type="ARBA" id="ARBA00010136"/>
    </source>
</evidence>
<feature type="chain" id="PRO_5039037483" description="Aminopeptidase N" evidence="13">
    <location>
        <begin position="32"/>
        <end position="478"/>
    </location>
</feature>
<keyword evidence="9" id="KW-0862">Zinc</keyword>
<comment type="similarity">
    <text evidence="3">Belongs to the peptidase M1 family.</text>
</comment>
<dbReference type="RefSeq" id="WP_039348015.1">
    <property type="nucleotide sequence ID" value="NZ_PGEZ01000002.1"/>
</dbReference>
<dbReference type="PANTHER" id="PTHR11533">
    <property type="entry name" value="PROTEASE M1 ZINC METALLOPROTEASE"/>
    <property type="match status" value="1"/>
</dbReference>
<evidence type="ECO:0000313" key="16">
    <source>
        <dbReference type="EMBL" id="PJJ54255.1"/>
    </source>
</evidence>
<evidence type="ECO:0000256" key="9">
    <source>
        <dbReference type="ARBA" id="ARBA00022833"/>
    </source>
</evidence>
<dbReference type="EC" id="3.4.11.2" evidence="4"/>
<name>A0A0B2BLN2_9ACTN</name>
<dbReference type="SUPFAM" id="SSF63737">
    <property type="entry name" value="Leukotriene A4 hydrolase N-terminal domain"/>
    <property type="match status" value="1"/>
</dbReference>
<dbReference type="GO" id="GO:0008270">
    <property type="term" value="F:zinc ion binding"/>
    <property type="evidence" value="ECO:0007669"/>
    <property type="project" value="InterPro"/>
</dbReference>
<evidence type="ECO:0000256" key="1">
    <source>
        <dbReference type="ARBA" id="ARBA00000098"/>
    </source>
</evidence>
<evidence type="ECO:0000259" key="14">
    <source>
        <dbReference type="Pfam" id="PF01433"/>
    </source>
</evidence>
<dbReference type="GO" id="GO:0006508">
    <property type="term" value="P:proteolysis"/>
    <property type="evidence" value="ECO:0007669"/>
    <property type="project" value="UniProtKB-KW"/>
</dbReference>
<dbReference type="InterPro" id="IPR050344">
    <property type="entry name" value="Peptidase_M1_aminopeptidases"/>
</dbReference>
<evidence type="ECO:0000256" key="13">
    <source>
        <dbReference type="SAM" id="SignalP"/>
    </source>
</evidence>
<dbReference type="AlphaFoldDB" id="A0A0B2BLN2"/>
<protein>
    <recommendedName>
        <fullName evidence="5">Aminopeptidase N</fullName>
        <ecNumber evidence="4">3.4.11.2</ecNumber>
    </recommendedName>
    <alternativeName>
        <fullName evidence="11">Alanine aminopeptidase</fullName>
    </alternativeName>
    <alternativeName>
        <fullName evidence="12">Lysyl aminopeptidase</fullName>
    </alternativeName>
</protein>
<evidence type="ECO:0000256" key="6">
    <source>
        <dbReference type="ARBA" id="ARBA00022670"/>
    </source>
</evidence>
<sequence length="478" mass="51522">MRPLRRTALAVTAACSALCLGLAGAVAPAAAGPPSFLQPQPGGSSAGDPYFPLLGATGYDTLTYHLKLDYTPVDAASGDLDAVALMTLRPDVTLSSFNLDLRGLDVSSVRVNGLEAEFTHEYGELTVTPRFPLLKRVPAVVKVTYGGTTGQPRDLGGSLYGWVSTADGAMVVNEPDGAPTWYPVNDDPNDKAVYTFAITVPEGKAAIANGVPVGQPRTRDGRTTYRWFESKPMASYLSTATIGDFDITTTDGPKGLPIIDAIDRDVTPTNRTTSEASLAKQGDMIAFFTDHFGPYPFDSAGGIVDDDSVGYALETQSRAVYSRVAREGTVAHEIAHQWYGNTVSPHRWADIWLNEGFATYAAWMWAEHSGGTTVADSAASVYAIPADNAFWETVMADPGPVDLFAGAVYSRGALTLYELQQTIGEKDFAKLLKAWPRTYRYDAASTADFIALAEKISKQDLDEFFEVWAYTPEKPTSW</sequence>
<dbReference type="Proteomes" id="UP000230842">
    <property type="component" value="Unassembled WGS sequence"/>
</dbReference>